<dbReference type="PROSITE" id="PS50280">
    <property type="entry name" value="SET"/>
    <property type="match status" value="1"/>
</dbReference>
<evidence type="ECO:0000259" key="2">
    <source>
        <dbReference type="PROSITE" id="PS50280"/>
    </source>
</evidence>
<organism evidence="3 4">
    <name type="scientific">Piliocolobus tephrosceles</name>
    <name type="common">Ugandan red Colobus</name>
    <dbReference type="NCBI Taxonomy" id="591936"/>
    <lineage>
        <taxon>Eukaryota</taxon>
        <taxon>Metazoa</taxon>
        <taxon>Chordata</taxon>
        <taxon>Craniata</taxon>
        <taxon>Vertebrata</taxon>
        <taxon>Euteleostomi</taxon>
        <taxon>Mammalia</taxon>
        <taxon>Eutheria</taxon>
        <taxon>Euarchontoglires</taxon>
        <taxon>Primates</taxon>
        <taxon>Haplorrhini</taxon>
        <taxon>Catarrhini</taxon>
        <taxon>Cercopithecidae</taxon>
        <taxon>Colobinae</taxon>
        <taxon>Piliocolobus</taxon>
    </lineage>
</organism>
<dbReference type="SUPFAM" id="SSF82199">
    <property type="entry name" value="SET domain"/>
    <property type="match status" value="1"/>
</dbReference>
<dbReference type="GO" id="GO:0042799">
    <property type="term" value="F:histone H4K20 methyltransferase activity"/>
    <property type="evidence" value="ECO:0007669"/>
    <property type="project" value="TreeGrafter"/>
</dbReference>
<feature type="compositionally biased region" description="Polar residues" evidence="1">
    <location>
        <begin position="252"/>
        <end position="261"/>
    </location>
</feature>
<reference evidence="3" key="2">
    <citation type="submission" date="2025-09" db="UniProtKB">
        <authorList>
            <consortium name="Ensembl"/>
        </authorList>
    </citation>
    <scope>IDENTIFICATION</scope>
</reference>
<dbReference type="GO" id="GO:0006357">
    <property type="term" value="P:regulation of transcription by RNA polymerase II"/>
    <property type="evidence" value="ECO:0007669"/>
    <property type="project" value="TreeGrafter"/>
</dbReference>
<feature type="region of interest" description="Disordered" evidence="1">
    <location>
        <begin position="122"/>
        <end position="143"/>
    </location>
</feature>
<dbReference type="SMART" id="SM00317">
    <property type="entry name" value="SET"/>
    <property type="match status" value="1"/>
</dbReference>
<dbReference type="AlphaFoldDB" id="A0A8C9H4X6"/>
<dbReference type="Ensembl" id="ENSPTET00000022264.1">
    <property type="protein sequence ID" value="ENSPTEP00000014873.1"/>
    <property type="gene ID" value="ENSPTEG00000016569.1"/>
</dbReference>
<proteinExistence type="predicted"/>
<reference evidence="3" key="1">
    <citation type="submission" date="2025-08" db="UniProtKB">
        <authorList>
            <consortium name="Ensembl"/>
        </authorList>
    </citation>
    <scope>IDENTIFICATION</scope>
</reference>
<feature type="domain" description="SET" evidence="2">
    <location>
        <begin position="493"/>
        <end position="628"/>
    </location>
</feature>
<feature type="compositionally biased region" description="Polar residues" evidence="1">
    <location>
        <begin position="235"/>
        <end position="246"/>
    </location>
</feature>
<name>A0A8C9H4X6_9PRIM</name>
<dbReference type="Pfam" id="PF00856">
    <property type="entry name" value="SET"/>
    <property type="match status" value="1"/>
</dbReference>
<dbReference type="GO" id="GO:0005634">
    <property type="term" value="C:nucleus"/>
    <property type="evidence" value="ECO:0007669"/>
    <property type="project" value="TreeGrafter"/>
</dbReference>
<dbReference type="InterPro" id="IPR051760">
    <property type="entry name" value="KMT5A"/>
</dbReference>
<dbReference type="Proteomes" id="UP000694416">
    <property type="component" value="Unplaced"/>
</dbReference>
<feature type="region of interest" description="Disordered" evidence="1">
    <location>
        <begin position="226"/>
        <end position="265"/>
    </location>
</feature>
<sequence>MNNDIKESTKRIENKRNEKIIISDVPLYEDHAWNNNEDKKKCSYFNMYINNMLKSIMNKEKKSQLNAHVTSIKRIEAFYKRNYKIFIINDHNKDILFNKKKSSRDDNNLYVLLDSYVKGDNEVENRTGEEEDEGKHEYKDEEKDQEIKRYNNLFNQFEQVLLMWAVKLNGINKENKCYLHQTEINNNINMEYLKETGKNKDRYGDPCTNIISYKKNYYKGETQSNELNGECDPTEVSNKNGTNEVSGKNEPNEVSNKNGTNEPPDAIFQVRNSKYIQFLKEGDHIYILFDEDSYDEIIVLQKKRIIQILIYLLSIQKIIKLIDISTYAPPLLWNIILHFREDVYNIELCLNRIRAKYFSINSNKWFCNDYDIQHTHSEFNNKNKNSTNGLKNSCNKEFKKIIEQMEITDSVYFLDNFLQCINKKKLKQIKKVQSLKSYKKYEYDRKINQLNKNELINLFIDKKNEINILPLYYLNEKNRNIIYEENMKMNMFACIKIVLDEIKGRCIYAVSNIHKFDFVFEYIGKLLTHEQALKQERKYIKTEQGCYMFYFKYQNKKYCIDSTDENIEAAINNQNKKHFLRSFARLVNHSKKKANLIAKVLPVYGIPRLFFVASRNIEAGEELLIDYGERDKDIIKDNQWLKC</sequence>
<dbReference type="GO" id="GO:0043516">
    <property type="term" value="P:regulation of DNA damage response, signal transduction by p53 class mediator"/>
    <property type="evidence" value="ECO:0007669"/>
    <property type="project" value="TreeGrafter"/>
</dbReference>
<evidence type="ECO:0000313" key="3">
    <source>
        <dbReference type="Ensembl" id="ENSPTEP00000014873.1"/>
    </source>
</evidence>
<protein>
    <recommendedName>
        <fullName evidence="2">SET domain-containing protein</fullName>
    </recommendedName>
</protein>
<dbReference type="GO" id="GO:0005700">
    <property type="term" value="C:polytene chromosome"/>
    <property type="evidence" value="ECO:0007669"/>
    <property type="project" value="TreeGrafter"/>
</dbReference>
<dbReference type="Gene3D" id="2.170.270.10">
    <property type="entry name" value="SET domain"/>
    <property type="match status" value="1"/>
</dbReference>
<dbReference type="InterPro" id="IPR046341">
    <property type="entry name" value="SET_dom_sf"/>
</dbReference>
<accession>A0A8C9H4X6</accession>
<evidence type="ECO:0000313" key="4">
    <source>
        <dbReference type="Proteomes" id="UP000694416"/>
    </source>
</evidence>
<dbReference type="PANTHER" id="PTHR46167">
    <property type="entry name" value="N-LYSINE METHYLTRANSFERASE KMT5A"/>
    <property type="match status" value="1"/>
</dbReference>
<dbReference type="PANTHER" id="PTHR46167:SF1">
    <property type="entry name" value="N-LYSINE METHYLTRANSFERASE KMT5A"/>
    <property type="match status" value="1"/>
</dbReference>
<dbReference type="InterPro" id="IPR001214">
    <property type="entry name" value="SET_dom"/>
</dbReference>
<evidence type="ECO:0000256" key="1">
    <source>
        <dbReference type="SAM" id="MobiDB-lite"/>
    </source>
</evidence>
<keyword evidence="4" id="KW-1185">Reference proteome</keyword>